<evidence type="ECO:0000256" key="13">
    <source>
        <dbReference type="ARBA" id="ARBA00041418"/>
    </source>
</evidence>
<accession>A0AAW7KQB9</accession>
<keyword evidence="5" id="KW-0133">Cell shape</keyword>
<proteinExistence type="inferred from homology"/>
<evidence type="ECO:0000256" key="11">
    <source>
        <dbReference type="ARBA" id="ARBA00038053"/>
    </source>
</evidence>
<evidence type="ECO:0000256" key="9">
    <source>
        <dbReference type="ARBA" id="ARBA00032370"/>
    </source>
</evidence>
<dbReference type="Proteomes" id="UP001173174">
    <property type="component" value="Unassembled WGS sequence"/>
</dbReference>
<evidence type="ECO:0000256" key="4">
    <source>
        <dbReference type="ARBA" id="ARBA00022692"/>
    </source>
</evidence>
<keyword evidence="3" id="KW-0808">Transferase</keyword>
<evidence type="ECO:0000256" key="15">
    <source>
        <dbReference type="ARBA" id="ARBA00049902"/>
    </source>
</evidence>
<protein>
    <recommendedName>
        <fullName evidence="12">Probable peptidoglycan glycosyltransferase FtsW</fullName>
        <ecNumber evidence="14">2.4.99.28</ecNumber>
    </recommendedName>
    <alternativeName>
        <fullName evidence="13">Cell division protein FtsW</fullName>
    </alternativeName>
    <alternativeName>
        <fullName evidence="10">Cell wall polymerase</fullName>
    </alternativeName>
    <alternativeName>
        <fullName evidence="9">Peptidoglycan polymerase</fullName>
    </alternativeName>
</protein>
<dbReference type="AlphaFoldDB" id="A0AAW7KQB9"/>
<keyword evidence="6" id="KW-0573">Peptidoglycan synthesis</keyword>
<evidence type="ECO:0000256" key="7">
    <source>
        <dbReference type="ARBA" id="ARBA00022989"/>
    </source>
</evidence>
<evidence type="ECO:0000256" key="10">
    <source>
        <dbReference type="ARBA" id="ARBA00033270"/>
    </source>
</evidence>
<gene>
    <name evidence="18" type="ORF">P0E79_17310</name>
</gene>
<feature type="transmembrane region" description="Helical" evidence="17">
    <location>
        <begin position="15"/>
        <end position="34"/>
    </location>
</feature>
<organism evidence="18 19">
    <name type="scientific">Enterococcus faecalis</name>
    <name type="common">Streptococcus faecalis</name>
    <dbReference type="NCBI Taxonomy" id="1351"/>
    <lineage>
        <taxon>Bacteria</taxon>
        <taxon>Bacillati</taxon>
        <taxon>Bacillota</taxon>
        <taxon>Bacilli</taxon>
        <taxon>Lactobacillales</taxon>
        <taxon>Enterococcaceae</taxon>
        <taxon>Enterococcus</taxon>
    </lineage>
</organism>
<evidence type="ECO:0000256" key="17">
    <source>
        <dbReference type="SAM" id="Phobius"/>
    </source>
</evidence>
<dbReference type="PANTHER" id="PTHR30474">
    <property type="entry name" value="CELL CYCLE PROTEIN"/>
    <property type="match status" value="1"/>
</dbReference>
<evidence type="ECO:0000256" key="8">
    <source>
        <dbReference type="ARBA" id="ARBA00023136"/>
    </source>
</evidence>
<keyword evidence="4 17" id="KW-0812">Transmembrane</keyword>
<comment type="subcellular location">
    <subcellularLocation>
        <location evidence="1">Membrane</location>
        <topology evidence="1">Multi-pass membrane protein</topology>
    </subcellularLocation>
</comment>
<keyword evidence="7 17" id="KW-1133">Transmembrane helix</keyword>
<keyword evidence="8 17" id="KW-0472">Membrane</keyword>
<reference evidence="18" key="2">
    <citation type="submission" date="2023-03" db="EMBL/GenBank/DDBJ databases">
        <authorList>
            <person name="Zajac M."/>
            <person name="Kwit R."/>
            <person name="Wasyl D."/>
        </authorList>
    </citation>
    <scope>NUCLEOTIDE SEQUENCE</scope>
    <source>
        <strain evidence="18">691B_2</strain>
    </source>
</reference>
<comment type="catalytic activity">
    <reaction evidence="15">
        <text>[GlcNAc-(1-&gt;4)-Mur2Ac(oyl-L-Ala-gamma-D-Glu-L-Lys-D-Ala-D-Ala)](n)-di-trans,octa-cis-undecaprenyl diphosphate + beta-D-GlcNAc-(1-&gt;4)-Mur2Ac(oyl-L-Ala-gamma-D-Glu-L-Lys-D-Ala-D-Ala)-di-trans,octa-cis-undecaprenyl diphosphate = [GlcNAc-(1-&gt;4)-Mur2Ac(oyl-L-Ala-gamma-D-Glu-L-Lys-D-Ala-D-Ala)](n+1)-di-trans,octa-cis-undecaprenyl diphosphate + di-trans,octa-cis-undecaprenyl diphosphate + H(+)</text>
        <dbReference type="Rhea" id="RHEA:23708"/>
        <dbReference type="Rhea" id="RHEA-COMP:9602"/>
        <dbReference type="Rhea" id="RHEA-COMP:9603"/>
        <dbReference type="ChEBI" id="CHEBI:15378"/>
        <dbReference type="ChEBI" id="CHEBI:58405"/>
        <dbReference type="ChEBI" id="CHEBI:60033"/>
        <dbReference type="ChEBI" id="CHEBI:78435"/>
        <dbReference type="EC" id="2.4.99.28"/>
    </reaction>
</comment>
<evidence type="ECO:0000313" key="19">
    <source>
        <dbReference type="Proteomes" id="UP001173174"/>
    </source>
</evidence>
<evidence type="ECO:0000256" key="3">
    <source>
        <dbReference type="ARBA" id="ARBA00022679"/>
    </source>
</evidence>
<keyword evidence="2" id="KW-0328">Glycosyltransferase</keyword>
<dbReference type="PANTHER" id="PTHR30474:SF2">
    <property type="entry name" value="PEPTIDOGLYCAN GLYCOSYLTRANSFERASE FTSW-RELATED"/>
    <property type="match status" value="1"/>
</dbReference>
<dbReference type="GO" id="GO:0008955">
    <property type="term" value="F:peptidoglycan glycosyltransferase activity"/>
    <property type="evidence" value="ECO:0007669"/>
    <property type="project" value="UniProtKB-EC"/>
</dbReference>
<evidence type="ECO:0000256" key="14">
    <source>
        <dbReference type="ARBA" id="ARBA00044770"/>
    </source>
</evidence>
<evidence type="ECO:0000256" key="16">
    <source>
        <dbReference type="ARBA" id="ARBA00049966"/>
    </source>
</evidence>
<dbReference type="InterPro" id="IPR001182">
    <property type="entry name" value="FtsW/RodA"/>
</dbReference>
<evidence type="ECO:0000256" key="12">
    <source>
        <dbReference type="ARBA" id="ARBA00041185"/>
    </source>
</evidence>
<dbReference type="GO" id="GO:0008360">
    <property type="term" value="P:regulation of cell shape"/>
    <property type="evidence" value="ECO:0007669"/>
    <property type="project" value="UniProtKB-KW"/>
</dbReference>
<evidence type="ECO:0000256" key="1">
    <source>
        <dbReference type="ARBA" id="ARBA00004141"/>
    </source>
</evidence>
<dbReference type="Pfam" id="PF01098">
    <property type="entry name" value="FTSW_RODA_SPOVE"/>
    <property type="match status" value="1"/>
</dbReference>
<dbReference type="EC" id="2.4.99.28" evidence="14"/>
<reference evidence="18" key="1">
    <citation type="journal article" date="2023" name="Pathogens">
        <title>Prevalence of Enterococcus spp. and the Whole-Genome Characteristics of Enterococcus faecium and Enterococcus faecalis Strains Isolated from Free-Living Birds in Poland.</title>
        <authorList>
            <person name="Kwit R."/>
            <person name="Zajac M."/>
            <person name="Smialowska-Weglinska A."/>
            <person name="Skarzynska M."/>
            <person name="Bomba A."/>
            <person name="Lalak A."/>
            <person name="Skrzypiec E."/>
            <person name="Wojdat D."/>
            <person name="Koza W."/>
            <person name="Mikos-Wojewoda E."/>
            <person name="Pasim P."/>
            <person name="Skora M."/>
            <person name="Polak M."/>
            <person name="Wiacek J."/>
            <person name="Wasyl D."/>
        </authorList>
    </citation>
    <scope>NUCLEOTIDE SEQUENCE</scope>
    <source>
        <strain evidence="18">691B_2</strain>
    </source>
</reference>
<comment type="caution">
    <text evidence="18">The sequence shown here is derived from an EMBL/GenBank/DDBJ whole genome shotgun (WGS) entry which is preliminary data.</text>
</comment>
<feature type="transmembrane region" description="Helical" evidence="17">
    <location>
        <begin position="87"/>
        <end position="118"/>
    </location>
</feature>
<evidence type="ECO:0000256" key="2">
    <source>
        <dbReference type="ARBA" id="ARBA00022676"/>
    </source>
</evidence>
<dbReference type="GO" id="GO:0015648">
    <property type="term" value="F:lipid-linked peptidoglycan transporter activity"/>
    <property type="evidence" value="ECO:0007669"/>
    <property type="project" value="TreeGrafter"/>
</dbReference>
<dbReference type="EMBL" id="JAREWH010000311">
    <property type="protein sequence ID" value="MDN3194222.1"/>
    <property type="molecule type" value="Genomic_DNA"/>
</dbReference>
<dbReference type="GO" id="GO:0051301">
    <property type="term" value="P:cell division"/>
    <property type="evidence" value="ECO:0007669"/>
    <property type="project" value="InterPro"/>
</dbReference>
<evidence type="ECO:0000256" key="5">
    <source>
        <dbReference type="ARBA" id="ARBA00022960"/>
    </source>
</evidence>
<evidence type="ECO:0000256" key="6">
    <source>
        <dbReference type="ARBA" id="ARBA00022984"/>
    </source>
</evidence>
<sequence length="126" mass="14131">MIYKVRLEVLFNKKIAIGLLLVSVLLLLMVRLPFFGVAANGAQRWISLFGIQFQPSELCNFAIIYYLSCYLGEKENGLTTKQLRKQWLFVLVVAFLVLIQPKVGGAILILVIGSVLIFSASIHAKF</sequence>
<dbReference type="GO" id="GO:0005886">
    <property type="term" value="C:plasma membrane"/>
    <property type="evidence" value="ECO:0007669"/>
    <property type="project" value="TreeGrafter"/>
</dbReference>
<comment type="similarity">
    <text evidence="11">Belongs to the SEDS family. FtsW subfamily.</text>
</comment>
<evidence type="ECO:0000313" key="18">
    <source>
        <dbReference type="EMBL" id="MDN3194222.1"/>
    </source>
</evidence>
<dbReference type="GO" id="GO:0032153">
    <property type="term" value="C:cell division site"/>
    <property type="evidence" value="ECO:0007669"/>
    <property type="project" value="TreeGrafter"/>
</dbReference>
<dbReference type="GO" id="GO:0009252">
    <property type="term" value="P:peptidoglycan biosynthetic process"/>
    <property type="evidence" value="ECO:0007669"/>
    <property type="project" value="UniProtKB-KW"/>
</dbReference>
<feature type="non-terminal residue" evidence="18">
    <location>
        <position position="126"/>
    </location>
</feature>
<name>A0AAW7KQB9_ENTFL</name>
<comment type="function">
    <text evidence="16">Peptidoglycan polymerase that is essential for cell division.</text>
</comment>